<dbReference type="Gene3D" id="3.30.450.20">
    <property type="entry name" value="PAS domain"/>
    <property type="match status" value="1"/>
</dbReference>
<dbReference type="Proteomes" id="UP000319130">
    <property type="component" value="Unassembled WGS sequence"/>
</dbReference>
<dbReference type="Pfam" id="PF00072">
    <property type="entry name" value="Response_reg"/>
    <property type="match status" value="1"/>
</dbReference>
<sequence>MMRVCNKIEEVEEMKILIVDDNEKNLYLLETVLEGSGYEVAKARNGIEALQKLKKDSIDIIISDILMPKMDGFQLCRECKRDQELRKIPFIFYTATYTDKEDEEFALSLGAEKFIVKPVRPSLFLKILKDVIREYREGRLIAPKRPTKKETLYLSQYNERLIKKLEKKMLELEEASKTVKESEQKYRELIDNANDAVIFIEPTGYLSFVNPKFCQTMGYTLEEAKKLHFSKLVHPEDSAMVAENFKKRVSGEEVPREYEFRTLTKSGKTVHVEYNSTVIEREGRVVGIQAVARDITRRKQAEEELKQYREHLEELVEQRTAKLEETLKHLEKEVSERKQMEEELRNLNQLRESIIDNANIWLNVLDAKQNVVIW</sequence>
<dbReference type="InterPro" id="IPR011006">
    <property type="entry name" value="CheY-like_superfamily"/>
</dbReference>
<dbReference type="SUPFAM" id="SSF55785">
    <property type="entry name" value="PYP-like sensor domain (PAS domain)"/>
    <property type="match status" value="1"/>
</dbReference>
<dbReference type="GO" id="GO:0000160">
    <property type="term" value="P:phosphorelay signal transduction system"/>
    <property type="evidence" value="ECO:0007669"/>
    <property type="project" value="InterPro"/>
</dbReference>
<evidence type="ECO:0000313" key="8">
    <source>
        <dbReference type="Proteomes" id="UP000319130"/>
    </source>
</evidence>
<keyword evidence="3" id="KW-0175">Coiled coil</keyword>
<feature type="modified residue" description="4-aspartylphosphate" evidence="2">
    <location>
        <position position="64"/>
    </location>
</feature>
<protein>
    <submittedName>
        <fullName evidence="7">PAS domain S-box protein</fullName>
    </submittedName>
</protein>
<dbReference type="SMART" id="SM00448">
    <property type="entry name" value="REC"/>
    <property type="match status" value="1"/>
</dbReference>
<evidence type="ECO:0000259" key="6">
    <source>
        <dbReference type="PROSITE" id="PS50113"/>
    </source>
</evidence>
<dbReference type="SMART" id="SM00091">
    <property type="entry name" value="PAS"/>
    <property type="match status" value="1"/>
</dbReference>
<reference evidence="7 8" key="1">
    <citation type="submission" date="2019-03" db="EMBL/GenBank/DDBJ databases">
        <title>Metabolic potential of uncultured bacteria and archaea associated with petroleum seepage in deep-sea sediments.</title>
        <authorList>
            <person name="Dong X."/>
            <person name="Hubert C."/>
        </authorList>
    </citation>
    <scope>NUCLEOTIDE SEQUENCE [LARGE SCALE GENOMIC DNA]</scope>
    <source>
        <strain evidence="7">E29_bin52</strain>
    </source>
</reference>
<dbReference type="AlphaFoldDB" id="A0A523WDP0"/>
<feature type="domain" description="PAC" evidence="6">
    <location>
        <begin position="256"/>
        <end position="307"/>
    </location>
</feature>
<dbReference type="InterPro" id="IPR050595">
    <property type="entry name" value="Bact_response_regulator"/>
</dbReference>
<dbReference type="Gene3D" id="3.40.50.2300">
    <property type="match status" value="1"/>
</dbReference>
<evidence type="ECO:0000256" key="2">
    <source>
        <dbReference type="PROSITE-ProRule" id="PRU00169"/>
    </source>
</evidence>
<evidence type="ECO:0000259" key="4">
    <source>
        <dbReference type="PROSITE" id="PS50110"/>
    </source>
</evidence>
<dbReference type="PROSITE" id="PS50112">
    <property type="entry name" value="PAS"/>
    <property type="match status" value="1"/>
</dbReference>
<dbReference type="InterPro" id="IPR001789">
    <property type="entry name" value="Sig_transdc_resp-reg_receiver"/>
</dbReference>
<dbReference type="CDD" id="cd00130">
    <property type="entry name" value="PAS"/>
    <property type="match status" value="1"/>
</dbReference>
<dbReference type="PANTHER" id="PTHR44591">
    <property type="entry name" value="STRESS RESPONSE REGULATOR PROTEIN 1"/>
    <property type="match status" value="1"/>
</dbReference>
<evidence type="ECO:0000256" key="1">
    <source>
        <dbReference type="ARBA" id="ARBA00022553"/>
    </source>
</evidence>
<dbReference type="InterPro" id="IPR013655">
    <property type="entry name" value="PAS_fold_3"/>
</dbReference>
<dbReference type="NCBIfam" id="TIGR00229">
    <property type="entry name" value="sensory_box"/>
    <property type="match status" value="1"/>
</dbReference>
<evidence type="ECO:0000256" key="3">
    <source>
        <dbReference type="SAM" id="Coils"/>
    </source>
</evidence>
<dbReference type="SUPFAM" id="SSF52172">
    <property type="entry name" value="CheY-like"/>
    <property type="match status" value="1"/>
</dbReference>
<evidence type="ECO:0000313" key="7">
    <source>
        <dbReference type="EMBL" id="TET65101.1"/>
    </source>
</evidence>
<dbReference type="InterPro" id="IPR035965">
    <property type="entry name" value="PAS-like_dom_sf"/>
</dbReference>
<dbReference type="InterPro" id="IPR001610">
    <property type="entry name" value="PAC"/>
</dbReference>
<dbReference type="Pfam" id="PF08447">
    <property type="entry name" value="PAS_3"/>
    <property type="match status" value="1"/>
</dbReference>
<accession>A0A523WDP0</accession>
<dbReference type="EMBL" id="SOIZ01000008">
    <property type="protein sequence ID" value="TET65101.1"/>
    <property type="molecule type" value="Genomic_DNA"/>
</dbReference>
<dbReference type="SMART" id="SM00086">
    <property type="entry name" value="PAC"/>
    <property type="match status" value="1"/>
</dbReference>
<dbReference type="PROSITE" id="PS50113">
    <property type="entry name" value="PAC"/>
    <property type="match status" value="1"/>
</dbReference>
<feature type="coiled-coil region" evidence="3">
    <location>
        <begin position="155"/>
        <end position="192"/>
    </location>
</feature>
<dbReference type="InterPro" id="IPR000014">
    <property type="entry name" value="PAS"/>
</dbReference>
<proteinExistence type="predicted"/>
<dbReference type="PANTHER" id="PTHR44591:SF3">
    <property type="entry name" value="RESPONSE REGULATORY DOMAIN-CONTAINING PROTEIN"/>
    <property type="match status" value="1"/>
</dbReference>
<feature type="domain" description="PAS" evidence="5">
    <location>
        <begin position="182"/>
        <end position="252"/>
    </location>
</feature>
<comment type="caution">
    <text evidence="7">The sequence shown here is derived from an EMBL/GenBank/DDBJ whole genome shotgun (WGS) entry which is preliminary data.</text>
</comment>
<feature type="domain" description="Response regulatory" evidence="4">
    <location>
        <begin position="15"/>
        <end position="132"/>
    </location>
</feature>
<feature type="coiled-coil region" evidence="3">
    <location>
        <begin position="291"/>
        <end position="357"/>
    </location>
</feature>
<dbReference type="InterPro" id="IPR000700">
    <property type="entry name" value="PAS-assoc_C"/>
</dbReference>
<gene>
    <name evidence="7" type="ORF">E3J48_00190</name>
</gene>
<evidence type="ECO:0000259" key="5">
    <source>
        <dbReference type="PROSITE" id="PS50112"/>
    </source>
</evidence>
<name>A0A523WDP0_UNCAE</name>
<dbReference type="PROSITE" id="PS50110">
    <property type="entry name" value="RESPONSE_REGULATORY"/>
    <property type="match status" value="1"/>
</dbReference>
<organism evidence="7 8">
    <name type="scientific">Aerophobetes bacterium</name>
    <dbReference type="NCBI Taxonomy" id="2030807"/>
    <lineage>
        <taxon>Bacteria</taxon>
        <taxon>Candidatus Aerophobota</taxon>
    </lineage>
</organism>
<feature type="non-terminal residue" evidence="7">
    <location>
        <position position="374"/>
    </location>
</feature>
<keyword evidence="1 2" id="KW-0597">Phosphoprotein</keyword>